<dbReference type="RefSeq" id="WP_015470362.1">
    <property type="nucleotide sequence ID" value="NC_020813.1"/>
</dbReference>
<dbReference type="EMBL" id="CP003537">
    <property type="protein sequence ID" value="AGH95872.1"/>
    <property type="molecule type" value="Genomic_DNA"/>
</dbReference>
<dbReference type="SUPFAM" id="SSF53254">
    <property type="entry name" value="Phosphoglycerate mutase-like"/>
    <property type="match status" value="1"/>
</dbReference>
<reference evidence="1 2" key="1">
    <citation type="journal article" date="2013" name="ISME J.">
        <title>By their genes ye shall know them: genomic signatures of predatory bacteria.</title>
        <authorList>
            <person name="Pasternak Z."/>
            <person name="Pietrokovski S."/>
            <person name="Rotem O."/>
            <person name="Gophna U."/>
            <person name="Lurie-Weinberger M.N."/>
            <person name="Jurkevitch E."/>
        </authorList>
    </citation>
    <scope>NUCLEOTIDE SEQUENCE [LARGE SCALE GENOMIC DNA]</scope>
    <source>
        <strain evidence="1 2">JSS</strain>
    </source>
</reference>
<evidence type="ECO:0000313" key="2">
    <source>
        <dbReference type="Proteomes" id="UP000012040"/>
    </source>
</evidence>
<dbReference type="STRING" id="1184267.A11Q_1656"/>
<gene>
    <name evidence="1" type="ORF">A11Q_1656</name>
</gene>
<dbReference type="Pfam" id="PF00300">
    <property type="entry name" value="His_Phos_1"/>
    <property type="match status" value="2"/>
</dbReference>
<protein>
    <submittedName>
        <fullName evidence="1">Phosphoglycerate mutase</fullName>
    </submittedName>
</protein>
<dbReference type="KEGG" id="bex:A11Q_1656"/>
<evidence type="ECO:0000313" key="1">
    <source>
        <dbReference type="EMBL" id="AGH95872.1"/>
    </source>
</evidence>
<dbReference type="eggNOG" id="COG0406">
    <property type="taxonomic scope" value="Bacteria"/>
</dbReference>
<organism evidence="1 2">
    <name type="scientific">Pseudobdellovibrio exovorus JSS</name>
    <dbReference type="NCBI Taxonomy" id="1184267"/>
    <lineage>
        <taxon>Bacteria</taxon>
        <taxon>Pseudomonadati</taxon>
        <taxon>Bdellovibrionota</taxon>
        <taxon>Bdellovibrionia</taxon>
        <taxon>Bdellovibrionales</taxon>
        <taxon>Pseudobdellovibrionaceae</taxon>
        <taxon>Pseudobdellovibrio</taxon>
    </lineage>
</organism>
<dbReference type="CDD" id="cd07067">
    <property type="entry name" value="HP_PGM_like"/>
    <property type="match status" value="1"/>
</dbReference>
<proteinExistence type="predicted"/>
<dbReference type="Gene3D" id="3.40.50.1240">
    <property type="entry name" value="Phosphoglycerate mutase-like"/>
    <property type="match status" value="2"/>
</dbReference>
<dbReference type="PATRIC" id="fig|1184267.3.peg.1678"/>
<dbReference type="InterPro" id="IPR029033">
    <property type="entry name" value="His_PPase_superfam"/>
</dbReference>
<name>M4V8Y8_9BACT</name>
<accession>M4V8Y8</accession>
<keyword evidence="2" id="KW-1185">Reference proteome</keyword>
<dbReference type="InterPro" id="IPR013078">
    <property type="entry name" value="His_Pase_superF_clade-1"/>
</dbReference>
<dbReference type="Proteomes" id="UP000012040">
    <property type="component" value="Chromosome"/>
</dbReference>
<dbReference type="AlphaFoldDB" id="M4V8Y8"/>
<sequence length="163" mass="19293">MKCVLFRHAHKGIMPFEDPELSLQGFEQAARLMDEVTLSRLPIPTLLYVSPKRRTSQTLYPLSKMHHLNLQVCPELDQHSHSESLQEFRQRIQKWLDEVSATTDKNAVIFMCTHYDWIEEAMSLINCDRDLNTFEFSHWHPTQYVVFDIQDDLWKFVRKGTAK</sequence>
<dbReference type="HOGENOM" id="CLU_1623910_0_0_7"/>
<dbReference type="OrthoDB" id="5292777at2"/>